<name>A0AAD3DS41_9CHLO</name>
<dbReference type="InterPro" id="IPR029787">
    <property type="entry name" value="Nucleotide_cyclase"/>
</dbReference>
<comment type="caution">
    <text evidence="1">The sequence shown here is derived from an EMBL/GenBank/DDBJ whole genome shotgun (WGS) entry which is preliminary data.</text>
</comment>
<sequence length="262" mass="26301">APGAMTVVFASPQEAAAWLLRALDVLPYLSWPAELLQNPMYEELAVDRAGRIVLRPAPLGWQPSSRVVVTNGISMAAPAATTQAASDVPDPATAATTMANPDAAVAAVASANGSTSANGSSPGATASSTTAQLPQCGFGLDASMAATAATAACLSGICRTTGDGSSLGGAETAGVDADVSCSDSEGFVLLQRGLRARAALAYGELGGELPRGGSLACQLSYKGRAWTLSRALLAKGKPGKVLTNDETASRLPQSLASRLLVV</sequence>
<gene>
    <name evidence="1" type="ORF">Agub_g8725</name>
</gene>
<protein>
    <submittedName>
        <fullName evidence="1">Uncharacterized protein</fullName>
    </submittedName>
</protein>
<evidence type="ECO:0000313" key="1">
    <source>
        <dbReference type="EMBL" id="GFR47040.1"/>
    </source>
</evidence>
<dbReference type="Gene3D" id="3.30.70.1230">
    <property type="entry name" value="Nucleotide cyclase"/>
    <property type="match status" value="1"/>
</dbReference>
<feature type="non-terminal residue" evidence="1">
    <location>
        <position position="262"/>
    </location>
</feature>
<evidence type="ECO:0000313" key="2">
    <source>
        <dbReference type="Proteomes" id="UP001054857"/>
    </source>
</evidence>
<reference evidence="1 2" key="1">
    <citation type="journal article" date="2021" name="Sci. Rep.">
        <title>Genome sequencing of the multicellular alga Astrephomene provides insights into convergent evolution of germ-soma differentiation.</title>
        <authorList>
            <person name="Yamashita S."/>
            <person name="Yamamoto K."/>
            <person name="Matsuzaki R."/>
            <person name="Suzuki S."/>
            <person name="Yamaguchi H."/>
            <person name="Hirooka S."/>
            <person name="Minakuchi Y."/>
            <person name="Miyagishima S."/>
            <person name="Kawachi M."/>
            <person name="Toyoda A."/>
            <person name="Nozaki H."/>
        </authorList>
    </citation>
    <scope>NUCLEOTIDE SEQUENCE [LARGE SCALE GENOMIC DNA]</scope>
    <source>
        <strain evidence="1 2">NIES-4017</strain>
    </source>
</reference>
<keyword evidence="2" id="KW-1185">Reference proteome</keyword>
<dbReference type="Proteomes" id="UP001054857">
    <property type="component" value="Unassembled WGS sequence"/>
</dbReference>
<proteinExistence type="predicted"/>
<dbReference type="AlphaFoldDB" id="A0AAD3DS41"/>
<dbReference type="EMBL" id="BMAR01000016">
    <property type="protein sequence ID" value="GFR47040.1"/>
    <property type="molecule type" value="Genomic_DNA"/>
</dbReference>
<dbReference type="SUPFAM" id="SSF55073">
    <property type="entry name" value="Nucleotide cyclase"/>
    <property type="match status" value="1"/>
</dbReference>
<accession>A0AAD3DS41</accession>
<organism evidence="1 2">
    <name type="scientific">Astrephomene gubernaculifera</name>
    <dbReference type="NCBI Taxonomy" id="47775"/>
    <lineage>
        <taxon>Eukaryota</taxon>
        <taxon>Viridiplantae</taxon>
        <taxon>Chlorophyta</taxon>
        <taxon>core chlorophytes</taxon>
        <taxon>Chlorophyceae</taxon>
        <taxon>CS clade</taxon>
        <taxon>Chlamydomonadales</taxon>
        <taxon>Astrephomenaceae</taxon>
        <taxon>Astrephomene</taxon>
    </lineage>
</organism>